<keyword evidence="7" id="KW-0547">Nucleotide-binding</keyword>
<keyword evidence="6" id="KW-0479">Metal-binding</keyword>
<evidence type="ECO:0000313" key="15">
    <source>
        <dbReference type="EMBL" id="GLX81707.1"/>
    </source>
</evidence>
<evidence type="ECO:0000259" key="14">
    <source>
        <dbReference type="PROSITE" id="PS51831"/>
    </source>
</evidence>
<keyword evidence="9" id="KW-0378">Hydrolase</keyword>
<evidence type="ECO:0000256" key="9">
    <source>
        <dbReference type="ARBA" id="ARBA00022801"/>
    </source>
</evidence>
<keyword evidence="8" id="KW-0692">RNA repair</keyword>
<comment type="cofactor">
    <cofactor evidence="1">
        <name>Mg(2+)</name>
        <dbReference type="ChEBI" id="CHEBI:18420"/>
    </cofactor>
</comment>
<reference evidence="15 16" key="1">
    <citation type="submission" date="2023-03" db="EMBL/GenBank/DDBJ databases">
        <title>Draft genome sequence of Thalassotalea eurytherma JCM 18482T.</title>
        <authorList>
            <person name="Sawabe T."/>
        </authorList>
    </citation>
    <scope>NUCLEOTIDE SEQUENCE [LARGE SCALE GENOMIC DNA]</scope>
    <source>
        <strain evidence="15 16">JCM 18482</strain>
    </source>
</reference>
<keyword evidence="12 13" id="KW-0694">RNA-binding</keyword>
<protein>
    <submittedName>
        <fullName evidence="15">Multifunctional CCA protein</fullName>
    </submittedName>
</protein>
<dbReference type="Proteomes" id="UP001157133">
    <property type="component" value="Unassembled WGS sequence"/>
</dbReference>
<keyword evidence="10" id="KW-0067">ATP-binding</keyword>
<dbReference type="Gene3D" id="3.30.460.10">
    <property type="entry name" value="Beta Polymerase, domain 2"/>
    <property type="match status" value="1"/>
</dbReference>
<dbReference type="Gene3D" id="1.10.3090.10">
    <property type="entry name" value="cca-adding enzyme, domain 2"/>
    <property type="match status" value="1"/>
</dbReference>
<keyword evidence="5" id="KW-0548">Nucleotidyltransferase</keyword>
<proteinExistence type="inferred from homology"/>
<evidence type="ECO:0000256" key="11">
    <source>
        <dbReference type="ARBA" id="ARBA00022842"/>
    </source>
</evidence>
<feature type="domain" description="HD" evidence="14">
    <location>
        <begin position="174"/>
        <end position="275"/>
    </location>
</feature>
<evidence type="ECO:0000256" key="2">
    <source>
        <dbReference type="ARBA" id="ARBA00022596"/>
    </source>
</evidence>
<evidence type="ECO:0000256" key="5">
    <source>
        <dbReference type="ARBA" id="ARBA00022695"/>
    </source>
</evidence>
<dbReference type="InterPro" id="IPR002646">
    <property type="entry name" value="PolA_pol_head_dom"/>
</dbReference>
<dbReference type="SUPFAM" id="SSF81891">
    <property type="entry name" value="Poly A polymerase C-terminal region-like"/>
    <property type="match status" value="1"/>
</dbReference>
<dbReference type="InterPro" id="IPR012006">
    <property type="entry name" value="CCA_bact"/>
</dbReference>
<dbReference type="EMBL" id="BSSU01000005">
    <property type="protein sequence ID" value="GLX81707.1"/>
    <property type="molecule type" value="Genomic_DNA"/>
</dbReference>
<dbReference type="RefSeq" id="WP_284207047.1">
    <property type="nucleotide sequence ID" value="NZ_BSSU01000005.1"/>
</dbReference>
<name>A0ABQ6H4G2_9GAMM</name>
<dbReference type="PANTHER" id="PTHR47545:SF1">
    <property type="entry name" value="MULTIFUNCTIONAL CCA PROTEIN"/>
    <property type="match status" value="1"/>
</dbReference>
<evidence type="ECO:0000256" key="6">
    <source>
        <dbReference type="ARBA" id="ARBA00022723"/>
    </source>
</evidence>
<dbReference type="SUPFAM" id="SSF81301">
    <property type="entry name" value="Nucleotidyltransferase"/>
    <property type="match status" value="1"/>
</dbReference>
<keyword evidence="3 13" id="KW-0808">Transferase</keyword>
<sequence>MDEYALARTEKKQGHGYQGFVCHASPDVSLVDDLKRRDLTVNAMAKGPDGKIIDPYGGQKDLQAKVLRHVSPAFVEDPLRVLRVARFAARYADYGFSVAPETMNLMADIVEQNELENLSSERIFKEFDRSLTENHPDIFVQVLKDCGALERIWPSLDKLWGIPNPAKWHPEICSGIHTIMVLQRAVVLSDKPSIRFAALCHDLGKGLTEENHWPSHHGHESAGLPLVKEICKKLKVPKSYEHLALQVCQYHLHCHKAFELNPKTILKMFNSLDVWRKPEMFSDFLIANKADFQGRTGFEERPYPQADYLLEGFHACQQVSAKPYVDQGLKGKEIKDAMNEEKLAILTGHKTKFTVPTI</sequence>
<keyword evidence="4" id="KW-0819">tRNA processing</keyword>
<organism evidence="15 16">
    <name type="scientific">Thalassotalea eurytherma</name>
    <dbReference type="NCBI Taxonomy" id="1144278"/>
    <lineage>
        <taxon>Bacteria</taxon>
        <taxon>Pseudomonadati</taxon>
        <taxon>Pseudomonadota</taxon>
        <taxon>Gammaproteobacteria</taxon>
        <taxon>Alteromonadales</taxon>
        <taxon>Colwelliaceae</taxon>
        <taxon>Thalassotalea</taxon>
    </lineage>
</organism>
<evidence type="ECO:0000256" key="8">
    <source>
        <dbReference type="ARBA" id="ARBA00022800"/>
    </source>
</evidence>
<dbReference type="InterPro" id="IPR003607">
    <property type="entry name" value="HD/PDEase_dom"/>
</dbReference>
<comment type="similarity">
    <text evidence="13">Belongs to the tRNA nucleotidyltransferase/poly(A) polymerase family.</text>
</comment>
<dbReference type="Pfam" id="PF01966">
    <property type="entry name" value="HD"/>
    <property type="match status" value="1"/>
</dbReference>
<evidence type="ECO:0000256" key="1">
    <source>
        <dbReference type="ARBA" id="ARBA00001946"/>
    </source>
</evidence>
<dbReference type="Pfam" id="PF01743">
    <property type="entry name" value="PolyA_pol"/>
    <property type="match status" value="1"/>
</dbReference>
<dbReference type="InterPro" id="IPR032828">
    <property type="entry name" value="PolyA_RNA-bd"/>
</dbReference>
<evidence type="ECO:0000313" key="16">
    <source>
        <dbReference type="Proteomes" id="UP001157133"/>
    </source>
</evidence>
<dbReference type="CDD" id="cd00077">
    <property type="entry name" value="HDc"/>
    <property type="match status" value="1"/>
</dbReference>
<keyword evidence="16" id="KW-1185">Reference proteome</keyword>
<keyword evidence="2" id="KW-0533">Nickel</keyword>
<keyword evidence="11" id="KW-0460">Magnesium</keyword>
<dbReference type="InterPro" id="IPR006674">
    <property type="entry name" value="HD_domain"/>
</dbReference>
<comment type="caution">
    <text evidence="15">The sequence shown here is derived from an EMBL/GenBank/DDBJ whole genome shotgun (WGS) entry which is preliminary data.</text>
</comment>
<evidence type="ECO:0000256" key="12">
    <source>
        <dbReference type="ARBA" id="ARBA00022884"/>
    </source>
</evidence>
<dbReference type="Pfam" id="PF12627">
    <property type="entry name" value="PolyA_pol_RNAbd"/>
    <property type="match status" value="1"/>
</dbReference>
<dbReference type="InterPro" id="IPR043519">
    <property type="entry name" value="NT_sf"/>
</dbReference>
<evidence type="ECO:0000256" key="4">
    <source>
        <dbReference type="ARBA" id="ARBA00022694"/>
    </source>
</evidence>
<accession>A0ABQ6H4G2</accession>
<evidence type="ECO:0000256" key="7">
    <source>
        <dbReference type="ARBA" id="ARBA00022741"/>
    </source>
</evidence>
<gene>
    <name evidence="15" type="primary">cca_1</name>
    <name evidence="15" type="ORF">theurythT_11590</name>
</gene>
<evidence type="ECO:0000256" key="13">
    <source>
        <dbReference type="RuleBase" id="RU003953"/>
    </source>
</evidence>
<dbReference type="NCBIfam" id="NF008137">
    <property type="entry name" value="PRK10885.1"/>
    <property type="match status" value="1"/>
</dbReference>
<evidence type="ECO:0000256" key="3">
    <source>
        <dbReference type="ARBA" id="ARBA00022679"/>
    </source>
</evidence>
<dbReference type="PANTHER" id="PTHR47545">
    <property type="entry name" value="MULTIFUNCTIONAL CCA PROTEIN"/>
    <property type="match status" value="1"/>
</dbReference>
<dbReference type="PIRSF" id="PIRSF000813">
    <property type="entry name" value="CCA_bact"/>
    <property type="match status" value="1"/>
</dbReference>
<dbReference type="InterPro" id="IPR050124">
    <property type="entry name" value="tRNA_CCA-adding_enzyme"/>
</dbReference>
<dbReference type="PROSITE" id="PS51831">
    <property type="entry name" value="HD"/>
    <property type="match status" value="1"/>
</dbReference>
<evidence type="ECO:0000256" key="10">
    <source>
        <dbReference type="ARBA" id="ARBA00022840"/>
    </source>
</evidence>